<keyword evidence="8 12" id="KW-0482">Metalloprotease</keyword>
<evidence type="ECO:0000256" key="2">
    <source>
        <dbReference type="ARBA" id="ARBA00004141"/>
    </source>
</evidence>
<dbReference type="InterPro" id="IPR008915">
    <property type="entry name" value="Peptidase_M50"/>
</dbReference>
<dbReference type="InterPro" id="IPR041489">
    <property type="entry name" value="PDZ_6"/>
</dbReference>
<dbReference type="GO" id="GO:0006508">
    <property type="term" value="P:proteolysis"/>
    <property type="evidence" value="ECO:0007669"/>
    <property type="project" value="UniProtKB-KW"/>
</dbReference>
<dbReference type="EC" id="3.4.24.-" evidence="12"/>
<dbReference type="SUPFAM" id="SSF50156">
    <property type="entry name" value="PDZ domain-like"/>
    <property type="match status" value="1"/>
</dbReference>
<evidence type="ECO:0000256" key="10">
    <source>
        <dbReference type="SAM" id="Phobius"/>
    </source>
</evidence>
<reference evidence="12" key="1">
    <citation type="submission" date="2019-08" db="EMBL/GenBank/DDBJ databases">
        <authorList>
            <person name="Kucharzyk K."/>
            <person name="Murdoch R.W."/>
            <person name="Higgins S."/>
            <person name="Loffler F."/>
        </authorList>
    </citation>
    <scope>NUCLEOTIDE SEQUENCE</scope>
</reference>
<evidence type="ECO:0000256" key="6">
    <source>
        <dbReference type="ARBA" id="ARBA00022833"/>
    </source>
</evidence>
<evidence type="ECO:0000256" key="7">
    <source>
        <dbReference type="ARBA" id="ARBA00022989"/>
    </source>
</evidence>
<evidence type="ECO:0000256" key="3">
    <source>
        <dbReference type="ARBA" id="ARBA00022670"/>
    </source>
</evidence>
<dbReference type="Gene3D" id="2.30.42.10">
    <property type="match status" value="1"/>
</dbReference>
<dbReference type="SMART" id="SM00228">
    <property type="entry name" value="PDZ"/>
    <property type="match status" value="1"/>
</dbReference>
<keyword evidence="6" id="KW-0862">Zinc</keyword>
<evidence type="ECO:0000256" key="8">
    <source>
        <dbReference type="ARBA" id="ARBA00023049"/>
    </source>
</evidence>
<evidence type="ECO:0000256" key="5">
    <source>
        <dbReference type="ARBA" id="ARBA00022801"/>
    </source>
</evidence>
<keyword evidence="5 12" id="KW-0378">Hydrolase</keyword>
<evidence type="ECO:0000256" key="4">
    <source>
        <dbReference type="ARBA" id="ARBA00022692"/>
    </source>
</evidence>
<accession>A0A645G236</accession>
<dbReference type="InterPro" id="IPR036034">
    <property type="entry name" value="PDZ_sf"/>
</dbReference>
<comment type="caution">
    <text evidence="12">The sequence shown here is derived from an EMBL/GenBank/DDBJ whole genome shotgun (WGS) entry which is preliminary data.</text>
</comment>
<dbReference type="PROSITE" id="PS50106">
    <property type="entry name" value="PDZ"/>
    <property type="match status" value="1"/>
</dbReference>
<name>A0A645G236_9ZZZZ</name>
<dbReference type="InterPro" id="IPR004387">
    <property type="entry name" value="Pept_M50_Zn"/>
</dbReference>
<keyword evidence="4 10" id="KW-0812">Transmembrane</keyword>
<dbReference type="PANTHER" id="PTHR42837:SF2">
    <property type="entry name" value="MEMBRANE METALLOPROTEASE ARASP2, CHLOROPLASTIC-RELATED"/>
    <property type="match status" value="1"/>
</dbReference>
<keyword evidence="7 10" id="KW-1133">Transmembrane helix</keyword>
<dbReference type="GO" id="GO:0004222">
    <property type="term" value="F:metalloendopeptidase activity"/>
    <property type="evidence" value="ECO:0007669"/>
    <property type="project" value="InterPro"/>
</dbReference>
<dbReference type="GO" id="GO:0016020">
    <property type="term" value="C:membrane"/>
    <property type="evidence" value="ECO:0007669"/>
    <property type="project" value="UniProtKB-SubCell"/>
</dbReference>
<comment type="subcellular location">
    <subcellularLocation>
        <location evidence="2">Membrane</location>
        <topology evidence="2">Multi-pass membrane protein</topology>
    </subcellularLocation>
</comment>
<dbReference type="Pfam" id="PF02163">
    <property type="entry name" value="Peptidase_M50"/>
    <property type="match status" value="1"/>
</dbReference>
<dbReference type="EMBL" id="VSSQ01067938">
    <property type="protein sequence ID" value="MPN20236.1"/>
    <property type="molecule type" value="Genomic_DNA"/>
</dbReference>
<proteinExistence type="predicted"/>
<evidence type="ECO:0000256" key="9">
    <source>
        <dbReference type="ARBA" id="ARBA00023136"/>
    </source>
</evidence>
<organism evidence="12">
    <name type="scientific">bioreactor metagenome</name>
    <dbReference type="NCBI Taxonomy" id="1076179"/>
    <lineage>
        <taxon>unclassified sequences</taxon>
        <taxon>metagenomes</taxon>
        <taxon>ecological metagenomes</taxon>
    </lineage>
</organism>
<protein>
    <submittedName>
        <fullName evidence="12">Putative zinc metalloprotease</fullName>
        <ecNumber evidence="12">3.4.24.-</ecNumber>
    </submittedName>
</protein>
<dbReference type="Pfam" id="PF17820">
    <property type="entry name" value="PDZ_6"/>
    <property type="match status" value="1"/>
</dbReference>
<comment type="cofactor">
    <cofactor evidence="1">
        <name>Zn(2+)</name>
        <dbReference type="ChEBI" id="CHEBI:29105"/>
    </cofactor>
</comment>
<sequence>MLAWLLTAALLTGHGVMDLERPFVGKIMEGTPAYSAGIQPGDIIKSINGKELSKWSDIRETIQNKNVTSDRFHITLEREEQTLDFDIDIPVDPAHGGRLLGVQPGRITYPVHTALQKSLGYSWNMGVEILRGPWMVLTRKVQSDVVGPVGIAVMAGDALKQGIWSFIAFLGVINLHLGLLNLLPFPALDEEG</sequence>
<dbReference type="CDD" id="cd23081">
    <property type="entry name" value="cpPDZ_EcRseP-like"/>
    <property type="match status" value="1"/>
</dbReference>
<evidence type="ECO:0000313" key="12">
    <source>
        <dbReference type="EMBL" id="MPN20236.1"/>
    </source>
</evidence>
<keyword evidence="9 10" id="KW-0472">Membrane</keyword>
<dbReference type="AlphaFoldDB" id="A0A645G236"/>
<evidence type="ECO:0000256" key="1">
    <source>
        <dbReference type="ARBA" id="ARBA00001947"/>
    </source>
</evidence>
<feature type="domain" description="PDZ" evidence="11">
    <location>
        <begin position="23"/>
        <end position="53"/>
    </location>
</feature>
<keyword evidence="3 12" id="KW-0645">Protease</keyword>
<dbReference type="PANTHER" id="PTHR42837">
    <property type="entry name" value="REGULATOR OF SIGMA-E PROTEASE RSEP"/>
    <property type="match status" value="1"/>
</dbReference>
<dbReference type="InterPro" id="IPR001478">
    <property type="entry name" value="PDZ"/>
</dbReference>
<evidence type="ECO:0000259" key="11">
    <source>
        <dbReference type="PROSITE" id="PS50106"/>
    </source>
</evidence>
<gene>
    <name evidence="12" type="ORF">SDC9_167614</name>
</gene>
<feature type="transmembrane region" description="Helical" evidence="10">
    <location>
        <begin position="163"/>
        <end position="183"/>
    </location>
</feature>